<evidence type="ECO:0000259" key="6">
    <source>
        <dbReference type="PROSITE" id="PS51195"/>
    </source>
</evidence>
<feature type="non-terminal residue" evidence="7">
    <location>
        <position position="290"/>
    </location>
</feature>
<dbReference type="SUPFAM" id="SSF52540">
    <property type="entry name" value="P-loop containing nucleoside triphosphate hydrolases"/>
    <property type="match status" value="2"/>
</dbReference>
<evidence type="ECO:0000256" key="1">
    <source>
        <dbReference type="ARBA" id="ARBA00022741"/>
    </source>
</evidence>
<accession>A0A382EAU1</accession>
<evidence type="ECO:0000256" key="3">
    <source>
        <dbReference type="ARBA" id="ARBA00022806"/>
    </source>
</evidence>
<feature type="domain" description="Helicase ATP-binding" evidence="5">
    <location>
        <begin position="35"/>
        <end position="210"/>
    </location>
</feature>
<keyword evidence="4" id="KW-0067">ATP-binding</keyword>
<organism evidence="7">
    <name type="scientific">marine metagenome</name>
    <dbReference type="NCBI Taxonomy" id="408172"/>
    <lineage>
        <taxon>unclassified sequences</taxon>
        <taxon>metagenomes</taxon>
        <taxon>ecological metagenomes</taxon>
    </lineage>
</organism>
<evidence type="ECO:0008006" key="8">
    <source>
        <dbReference type="Google" id="ProtNLM"/>
    </source>
</evidence>
<dbReference type="AlphaFoldDB" id="A0A382EAU1"/>
<dbReference type="InterPro" id="IPR000629">
    <property type="entry name" value="RNA-helicase_DEAD-box_CS"/>
</dbReference>
<dbReference type="GO" id="GO:0003724">
    <property type="term" value="F:RNA helicase activity"/>
    <property type="evidence" value="ECO:0007669"/>
    <property type="project" value="InterPro"/>
</dbReference>
<dbReference type="PANTHER" id="PTHR47959:SF13">
    <property type="entry name" value="ATP-DEPENDENT RNA HELICASE RHLE"/>
    <property type="match status" value="1"/>
</dbReference>
<evidence type="ECO:0000256" key="4">
    <source>
        <dbReference type="ARBA" id="ARBA00022840"/>
    </source>
</evidence>
<dbReference type="Gene3D" id="3.40.50.300">
    <property type="entry name" value="P-loop containing nucleotide triphosphate hydrolases"/>
    <property type="match status" value="2"/>
</dbReference>
<dbReference type="PROSITE" id="PS51195">
    <property type="entry name" value="Q_MOTIF"/>
    <property type="match status" value="1"/>
</dbReference>
<dbReference type="GO" id="GO:0005829">
    <property type="term" value="C:cytosol"/>
    <property type="evidence" value="ECO:0007669"/>
    <property type="project" value="TreeGrafter"/>
</dbReference>
<dbReference type="GO" id="GO:0003676">
    <property type="term" value="F:nucleic acid binding"/>
    <property type="evidence" value="ECO:0007669"/>
    <property type="project" value="InterPro"/>
</dbReference>
<dbReference type="CDD" id="cd00268">
    <property type="entry name" value="DEADc"/>
    <property type="match status" value="1"/>
</dbReference>
<evidence type="ECO:0000256" key="2">
    <source>
        <dbReference type="ARBA" id="ARBA00022801"/>
    </source>
</evidence>
<dbReference type="GO" id="GO:0005524">
    <property type="term" value="F:ATP binding"/>
    <property type="evidence" value="ECO:0007669"/>
    <property type="project" value="UniProtKB-KW"/>
</dbReference>
<keyword evidence="2" id="KW-0378">Hydrolase</keyword>
<feature type="domain" description="DEAD-box RNA helicase Q" evidence="6">
    <location>
        <begin position="4"/>
        <end position="32"/>
    </location>
</feature>
<dbReference type="InterPro" id="IPR027417">
    <property type="entry name" value="P-loop_NTPase"/>
</dbReference>
<proteinExistence type="predicted"/>
<evidence type="ECO:0000259" key="5">
    <source>
        <dbReference type="PROSITE" id="PS51192"/>
    </source>
</evidence>
<dbReference type="PANTHER" id="PTHR47959">
    <property type="entry name" value="ATP-DEPENDENT RNA HELICASE RHLE-RELATED"/>
    <property type="match status" value="1"/>
</dbReference>
<reference evidence="7" key="1">
    <citation type="submission" date="2018-05" db="EMBL/GenBank/DDBJ databases">
        <authorList>
            <person name="Lanie J.A."/>
            <person name="Ng W.-L."/>
            <person name="Kazmierczak K.M."/>
            <person name="Andrzejewski T.M."/>
            <person name="Davidsen T.M."/>
            <person name="Wayne K.J."/>
            <person name="Tettelin H."/>
            <person name="Glass J.I."/>
            <person name="Rusch D."/>
            <person name="Podicherti R."/>
            <person name="Tsui H.-C.T."/>
            <person name="Winkler M.E."/>
        </authorList>
    </citation>
    <scope>NUCLEOTIDE SEQUENCE</scope>
</reference>
<gene>
    <name evidence="7" type="ORF">METZ01_LOCUS199851</name>
</gene>
<dbReference type="InterPro" id="IPR050079">
    <property type="entry name" value="DEAD_box_RNA_helicase"/>
</dbReference>
<dbReference type="PROSITE" id="PS00039">
    <property type="entry name" value="DEAD_ATP_HELICASE"/>
    <property type="match status" value="1"/>
</dbReference>
<dbReference type="PROSITE" id="PS51192">
    <property type="entry name" value="HELICASE_ATP_BIND_1"/>
    <property type="match status" value="1"/>
</dbReference>
<sequence length="290" mass="31818">MTIIKFSELGLIEPLTHALEAQNYTTPTPIQEKAIPQILNNADLLGIAQTGSGKTAAFVLPIVQHLTNGKPRPSAKGALVLILAPTRELALQIGVFVSAYAKNLQVRHTVILGGVNQKRQVKALSRGVEILIATPGRLLDLKKQGHVHLNDVKYLVLDEADRMLDMGFIKDVRKIVRATPKDRQTLFFSATMPKEVAGLADEILHEPVRIDITPKAITADRIEQHVYHVPALKKGALLKDLLSDNALYRVIVFTRTKHRANRVGRQLGLAGIEAAAIHGNKTQAARQRAL</sequence>
<keyword evidence="1" id="KW-0547">Nucleotide-binding</keyword>
<dbReference type="InterPro" id="IPR011545">
    <property type="entry name" value="DEAD/DEAH_box_helicase_dom"/>
</dbReference>
<dbReference type="GO" id="GO:0016787">
    <property type="term" value="F:hydrolase activity"/>
    <property type="evidence" value="ECO:0007669"/>
    <property type="project" value="UniProtKB-KW"/>
</dbReference>
<dbReference type="SMART" id="SM00487">
    <property type="entry name" value="DEXDc"/>
    <property type="match status" value="1"/>
</dbReference>
<keyword evidence="3" id="KW-0347">Helicase</keyword>
<protein>
    <recommendedName>
        <fullName evidence="8">Helicase ATP-binding domain-containing protein</fullName>
    </recommendedName>
</protein>
<dbReference type="InterPro" id="IPR014001">
    <property type="entry name" value="Helicase_ATP-bd"/>
</dbReference>
<name>A0A382EAU1_9ZZZZ</name>
<dbReference type="EMBL" id="UINC01043239">
    <property type="protein sequence ID" value="SVB46997.1"/>
    <property type="molecule type" value="Genomic_DNA"/>
</dbReference>
<evidence type="ECO:0000313" key="7">
    <source>
        <dbReference type="EMBL" id="SVB46997.1"/>
    </source>
</evidence>
<dbReference type="Pfam" id="PF00270">
    <property type="entry name" value="DEAD"/>
    <property type="match status" value="1"/>
</dbReference>
<dbReference type="InterPro" id="IPR044742">
    <property type="entry name" value="DEAD/DEAH_RhlB"/>
</dbReference>
<dbReference type="InterPro" id="IPR014014">
    <property type="entry name" value="RNA_helicase_DEAD_Q_motif"/>
</dbReference>